<feature type="compositionally biased region" description="Basic residues" evidence="1">
    <location>
        <begin position="140"/>
        <end position="154"/>
    </location>
</feature>
<accession>A0A8T0N4Y3</accession>
<feature type="region of interest" description="Disordered" evidence="1">
    <location>
        <begin position="123"/>
        <end position="161"/>
    </location>
</feature>
<evidence type="ECO:0000256" key="1">
    <source>
        <dbReference type="SAM" id="MobiDB-lite"/>
    </source>
</evidence>
<gene>
    <name evidence="2" type="ORF">PVAP13_9NG743377</name>
</gene>
<feature type="compositionally biased region" description="Basic and acidic residues" evidence="1">
    <location>
        <begin position="123"/>
        <end position="139"/>
    </location>
</feature>
<proteinExistence type="predicted"/>
<comment type="caution">
    <text evidence="2">The sequence shown here is derived from an EMBL/GenBank/DDBJ whole genome shotgun (WGS) entry which is preliminary data.</text>
</comment>
<dbReference type="EMBL" id="CM029054">
    <property type="protein sequence ID" value="KAG2543392.1"/>
    <property type="molecule type" value="Genomic_DNA"/>
</dbReference>
<keyword evidence="3" id="KW-1185">Reference proteome</keyword>
<reference evidence="2 3" key="1">
    <citation type="submission" date="2020-05" db="EMBL/GenBank/DDBJ databases">
        <title>WGS assembly of Panicum virgatum.</title>
        <authorList>
            <person name="Lovell J.T."/>
            <person name="Jenkins J."/>
            <person name="Shu S."/>
            <person name="Juenger T.E."/>
            <person name="Schmutz J."/>
        </authorList>
    </citation>
    <scope>NUCLEOTIDE SEQUENCE [LARGE SCALE GENOMIC DNA]</scope>
    <source>
        <strain evidence="3">cv. AP13</strain>
    </source>
</reference>
<dbReference type="Proteomes" id="UP000823388">
    <property type="component" value="Chromosome 9N"/>
</dbReference>
<protein>
    <submittedName>
        <fullName evidence="2">Uncharacterized protein</fullName>
    </submittedName>
</protein>
<dbReference type="AlphaFoldDB" id="A0A8T0N4Y3"/>
<evidence type="ECO:0000313" key="3">
    <source>
        <dbReference type="Proteomes" id="UP000823388"/>
    </source>
</evidence>
<evidence type="ECO:0000313" key="2">
    <source>
        <dbReference type="EMBL" id="KAG2543392.1"/>
    </source>
</evidence>
<organism evidence="2 3">
    <name type="scientific">Panicum virgatum</name>
    <name type="common">Blackwell switchgrass</name>
    <dbReference type="NCBI Taxonomy" id="38727"/>
    <lineage>
        <taxon>Eukaryota</taxon>
        <taxon>Viridiplantae</taxon>
        <taxon>Streptophyta</taxon>
        <taxon>Embryophyta</taxon>
        <taxon>Tracheophyta</taxon>
        <taxon>Spermatophyta</taxon>
        <taxon>Magnoliopsida</taxon>
        <taxon>Liliopsida</taxon>
        <taxon>Poales</taxon>
        <taxon>Poaceae</taxon>
        <taxon>PACMAD clade</taxon>
        <taxon>Panicoideae</taxon>
        <taxon>Panicodae</taxon>
        <taxon>Paniceae</taxon>
        <taxon>Panicinae</taxon>
        <taxon>Panicum</taxon>
        <taxon>Panicum sect. Hiantes</taxon>
    </lineage>
</organism>
<name>A0A8T0N4Y3_PANVG</name>
<sequence>MPTRLCPLRPQPLKQFPLCFSLLLELSHAPRIPSAPPPIRPSAIAMSRSGAPPCLRRGVPSRPLHGLHITFPALPLPVPIHAPRPLPQICPWRGRRQPWRPDPAVAWWRAMKHRRRDRSPIHYTDHHRDRYPSHGERRWRGCRASHRPGRRRRIPPGPAAAPLHSVGILRW</sequence>